<keyword evidence="1 6" id="KW-0732">Signal</keyword>
<keyword evidence="2 6" id="KW-0472">Membrane</keyword>
<accession>A0A318KZ21</accession>
<comment type="subcellular location">
    <subcellularLocation>
        <location evidence="6">Cell outer membrane</location>
        <topology evidence="6">Lipid-anchor</topology>
    </subcellularLocation>
</comment>
<dbReference type="GO" id="GO:1990351">
    <property type="term" value="C:transporter complex"/>
    <property type="evidence" value="ECO:0007669"/>
    <property type="project" value="TreeGrafter"/>
</dbReference>
<evidence type="ECO:0000256" key="6">
    <source>
        <dbReference type="HAMAP-Rule" id="MF_01186"/>
    </source>
</evidence>
<comment type="function">
    <text evidence="6">Together with LptD, is involved in the assembly of lipopolysaccharide (LPS) at the surface of the outer membrane. Required for the proper assembly of LptD. Binds LPS and may serve as the LPS recognition site at the outer membrane.</text>
</comment>
<comment type="caution">
    <text evidence="7">The sequence shown here is derived from an EMBL/GenBank/DDBJ whole genome shotgun (WGS) entry which is preliminary data.</text>
</comment>
<dbReference type="InterPro" id="IPR007485">
    <property type="entry name" value="LPS_assembly_LptE"/>
</dbReference>
<evidence type="ECO:0000313" key="7">
    <source>
        <dbReference type="EMBL" id="PXX81842.1"/>
    </source>
</evidence>
<dbReference type="PROSITE" id="PS51257">
    <property type="entry name" value="PROKAR_LIPOPROTEIN"/>
    <property type="match status" value="1"/>
</dbReference>
<dbReference type="OrthoDB" id="5298094at2"/>
<evidence type="ECO:0000256" key="5">
    <source>
        <dbReference type="ARBA" id="ARBA00023288"/>
    </source>
</evidence>
<protein>
    <recommendedName>
        <fullName evidence="6">LPS-assembly lipoprotein LptE</fullName>
    </recommendedName>
</protein>
<sequence length="175" mass="19528">MNRRTWLGAAAAALLLSACGFHLRGVGGEVRPLPFSSVWLATGATQLHPHLERQLRFRPDVQMVSQPQAAEAILTVTDERTAKDILTINRGGKVNEYELTYRVTVRVTKNGVGYGEPITVMTRREFSYTDSQVLGKEQEEQLLFRDMREDAATQIVRRLAALKPVVELPDAGKKP</sequence>
<name>A0A318KZ21_9NEIS</name>
<dbReference type="PANTHER" id="PTHR38098">
    <property type="entry name" value="LPS-ASSEMBLY LIPOPROTEIN LPTE"/>
    <property type="match status" value="1"/>
</dbReference>
<keyword evidence="5 6" id="KW-0449">Lipoprotein</keyword>
<dbReference type="GO" id="GO:0015920">
    <property type="term" value="P:lipopolysaccharide transport"/>
    <property type="evidence" value="ECO:0007669"/>
    <property type="project" value="TreeGrafter"/>
</dbReference>
<comment type="subunit">
    <text evidence="6">Component of the lipopolysaccharide transport and assembly complex. Interacts with LptD.</text>
</comment>
<dbReference type="Proteomes" id="UP000247555">
    <property type="component" value="Unassembled WGS sequence"/>
</dbReference>
<dbReference type="EMBL" id="QJKI01000001">
    <property type="protein sequence ID" value="PXX81842.1"/>
    <property type="molecule type" value="Genomic_DNA"/>
</dbReference>
<evidence type="ECO:0000256" key="2">
    <source>
        <dbReference type="ARBA" id="ARBA00023136"/>
    </source>
</evidence>
<proteinExistence type="inferred from homology"/>
<dbReference type="GO" id="GO:0009279">
    <property type="term" value="C:cell outer membrane"/>
    <property type="evidence" value="ECO:0007669"/>
    <property type="project" value="UniProtKB-SubCell"/>
</dbReference>
<comment type="similarity">
    <text evidence="6">Belongs to the LptE lipoprotein family.</text>
</comment>
<dbReference type="GO" id="GO:0043165">
    <property type="term" value="P:Gram-negative-bacterium-type cell outer membrane assembly"/>
    <property type="evidence" value="ECO:0007669"/>
    <property type="project" value="UniProtKB-UniRule"/>
</dbReference>
<evidence type="ECO:0000256" key="1">
    <source>
        <dbReference type="ARBA" id="ARBA00022729"/>
    </source>
</evidence>
<dbReference type="HAMAP" id="MF_01186">
    <property type="entry name" value="LPS_assembly_LptE"/>
    <property type="match status" value="1"/>
</dbReference>
<evidence type="ECO:0000313" key="8">
    <source>
        <dbReference type="Proteomes" id="UP000247555"/>
    </source>
</evidence>
<organism evidence="7 8">
    <name type="scientific">Rivihabitans pingtungensis</name>
    <dbReference type="NCBI Taxonomy" id="1054498"/>
    <lineage>
        <taxon>Bacteria</taxon>
        <taxon>Pseudomonadati</taxon>
        <taxon>Pseudomonadota</taxon>
        <taxon>Betaproteobacteria</taxon>
        <taxon>Neisseriales</taxon>
        <taxon>Aquaspirillaceae</taxon>
        <taxon>Rivihabitans</taxon>
    </lineage>
</organism>
<evidence type="ECO:0000256" key="4">
    <source>
        <dbReference type="ARBA" id="ARBA00023237"/>
    </source>
</evidence>
<dbReference type="GO" id="GO:0001530">
    <property type="term" value="F:lipopolysaccharide binding"/>
    <property type="evidence" value="ECO:0007669"/>
    <property type="project" value="TreeGrafter"/>
</dbReference>
<gene>
    <name evidence="6" type="primary">lptE</name>
    <name evidence="7" type="ORF">DFR34_10171</name>
</gene>
<keyword evidence="8" id="KW-1185">Reference proteome</keyword>
<dbReference type="PANTHER" id="PTHR38098:SF1">
    <property type="entry name" value="LPS-ASSEMBLY LIPOPROTEIN LPTE"/>
    <property type="match status" value="1"/>
</dbReference>
<dbReference type="RefSeq" id="WP_110389174.1">
    <property type="nucleotide sequence ID" value="NZ_DAIMVG010000016.1"/>
</dbReference>
<keyword evidence="3 6" id="KW-0564">Palmitate</keyword>
<evidence type="ECO:0000256" key="3">
    <source>
        <dbReference type="ARBA" id="ARBA00023139"/>
    </source>
</evidence>
<dbReference type="Pfam" id="PF04390">
    <property type="entry name" value="LptE"/>
    <property type="match status" value="1"/>
</dbReference>
<dbReference type="AlphaFoldDB" id="A0A318KZ21"/>
<dbReference type="Gene3D" id="3.30.160.150">
    <property type="entry name" value="Lipoprotein like domain"/>
    <property type="match status" value="1"/>
</dbReference>
<reference evidence="7 8" key="1">
    <citation type="submission" date="2018-05" db="EMBL/GenBank/DDBJ databases">
        <title>Genomic Encyclopedia of Type Strains, Phase IV (KMG-IV): sequencing the most valuable type-strain genomes for metagenomic binning, comparative biology and taxonomic classification.</title>
        <authorList>
            <person name="Goeker M."/>
        </authorList>
    </citation>
    <scope>NUCLEOTIDE SEQUENCE [LARGE SCALE GENOMIC DNA]</scope>
    <source>
        <strain evidence="7 8">DSM 29661</strain>
    </source>
</reference>
<keyword evidence="4 6" id="KW-0998">Cell outer membrane</keyword>